<reference evidence="1 2" key="1">
    <citation type="submission" date="2020-06" db="EMBL/GenBank/DDBJ databases">
        <title>Methanolobus halotolerans sp. nov., isolated from a saline lake Tus in Siberia.</title>
        <authorList>
            <person name="Shen Y."/>
            <person name="Chen S.-C."/>
            <person name="Lai M.-C."/>
            <person name="Huang H.-H."/>
            <person name="Chiu H.-H."/>
            <person name="Tang S.-L."/>
            <person name="Rogozin D.Y."/>
            <person name="Degermendzhy A.G."/>
        </authorList>
    </citation>
    <scope>NUCLEOTIDE SEQUENCE [LARGE SCALE GENOMIC DNA]</scope>
    <source>
        <strain evidence="1 2">DSM 21339</strain>
    </source>
</reference>
<gene>
    <name evidence="1" type="ORF">HWN40_12430</name>
</gene>
<keyword evidence="2" id="KW-1185">Reference proteome</keyword>
<dbReference type="KEGG" id="mzi:HWN40_12430"/>
<dbReference type="AlphaFoldDB" id="A0A7D5EAJ2"/>
<evidence type="ECO:0000313" key="1">
    <source>
        <dbReference type="EMBL" id="QLC50975.1"/>
    </source>
</evidence>
<dbReference type="GeneID" id="55822495"/>
<dbReference type="RefSeq" id="WP_176966030.1">
    <property type="nucleotide sequence ID" value="NZ_CP058215.1"/>
</dbReference>
<evidence type="ECO:0000313" key="2">
    <source>
        <dbReference type="Proteomes" id="UP000509594"/>
    </source>
</evidence>
<name>A0A7D5EAJ2_9EURY</name>
<dbReference type="OrthoDB" id="135237at2157"/>
<proteinExistence type="predicted"/>
<accession>A0A7D5EAJ2</accession>
<protein>
    <submittedName>
        <fullName evidence="1">Uncharacterized protein</fullName>
    </submittedName>
</protein>
<organism evidence="1 2">
    <name type="scientific">Methanolobus zinderi</name>
    <dbReference type="NCBI Taxonomy" id="536044"/>
    <lineage>
        <taxon>Archaea</taxon>
        <taxon>Methanobacteriati</taxon>
        <taxon>Methanobacteriota</taxon>
        <taxon>Stenosarchaea group</taxon>
        <taxon>Methanomicrobia</taxon>
        <taxon>Methanosarcinales</taxon>
        <taxon>Methanosarcinaceae</taxon>
        <taxon>Methanolobus</taxon>
    </lineage>
</organism>
<dbReference type="EMBL" id="CP058215">
    <property type="protein sequence ID" value="QLC50975.1"/>
    <property type="molecule type" value="Genomic_DNA"/>
</dbReference>
<dbReference type="Proteomes" id="UP000509594">
    <property type="component" value="Chromosome"/>
</dbReference>
<sequence length="136" mass="15782">MSEEEDVFGKVQNYSLRSYDFPILMKRLRQDSKRGLIELKPEDIEWFEVYEFALQQLDLKKGTASSDTHPGDWRNTASDFSKVKMLVDEMEEKGVIKDVNWNVGSLAIFTIPDESLYRRHICCLISTHLGSLYGNQ</sequence>